<organism evidence="1 2">
    <name type="scientific">Pochonia chlamydosporia 170</name>
    <dbReference type="NCBI Taxonomy" id="1380566"/>
    <lineage>
        <taxon>Eukaryota</taxon>
        <taxon>Fungi</taxon>
        <taxon>Dikarya</taxon>
        <taxon>Ascomycota</taxon>
        <taxon>Pezizomycotina</taxon>
        <taxon>Sordariomycetes</taxon>
        <taxon>Hypocreomycetidae</taxon>
        <taxon>Hypocreales</taxon>
        <taxon>Clavicipitaceae</taxon>
        <taxon>Pochonia</taxon>
    </lineage>
</organism>
<accession>A0A219ARU2</accession>
<proteinExistence type="predicted"/>
<dbReference type="Proteomes" id="UP000078397">
    <property type="component" value="Unassembled WGS sequence"/>
</dbReference>
<dbReference type="AlphaFoldDB" id="A0A219ARU2"/>
<dbReference type="GeneID" id="33936339"/>
<name>A0A219ARU2_METCM</name>
<dbReference type="KEGG" id="pchm:VFPPC_17353"/>
<evidence type="ECO:0000313" key="2">
    <source>
        <dbReference type="Proteomes" id="UP000078397"/>
    </source>
</evidence>
<comment type="caution">
    <text evidence="1">The sequence shown here is derived from an EMBL/GenBank/DDBJ whole genome shotgun (WGS) entry which is preliminary data.</text>
</comment>
<reference evidence="1 2" key="1">
    <citation type="journal article" date="2016" name="PLoS Pathog.">
        <title>Biosynthesis of antibiotic leucinostatins in bio-control fungus Purpureocillium lilacinum and their inhibition on phytophthora revealed by genome mining.</title>
        <authorList>
            <person name="Wang G."/>
            <person name="Liu Z."/>
            <person name="Lin R."/>
            <person name="Li E."/>
            <person name="Mao Z."/>
            <person name="Ling J."/>
            <person name="Yang Y."/>
            <person name="Yin W.B."/>
            <person name="Xie B."/>
        </authorList>
    </citation>
    <scope>NUCLEOTIDE SEQUENCE [LARGE SCALE GENOMIC DNA]</scope>
    <source>
        <strain evidence="1">170</strain>
    </source>
</reference>
<dbReference type="EMBL" id="LSBJ02000001">
    <property type="protein sequence ID" value="OWT43498.1"/>
    <property type="molecule type" value="Genomic_DNA"/>
</dbReference>
<evidence type="ECO:0000313" key="1">
    <source>
        <dbReference type="EMBL" id="OWT43498.1"/>
    </source>
</evidence>
<dbReference type="RefSeq" id="XP_022285916.1">
    <property type="nucleotide sequence ID" value="XM_022429067.1"/>
</dbReference>
<gene>
    <name evidence="1" type="ORF">VFPPC_17353</name>
</gene>
<keyword evidence="2" id="KW-1185">Reference proteome</keyword>
<protein>
    <submittedName>
        <fullName evidence="1">Uncharacterized protein</fullName>
    </submittedName>
</protein>
<sequence>MYRAKRLALNEVVSTRAAQTSLSLCPEQFDPSFDHSAPTSVSEKSLKLVYKRRSFSFLPLDSQSVSQVEII</sequence>